<accession>A0A914Q390</accession>
<evidence type="ECO:0000313" key="3">
    <source>
        <dbReference type="WBParaSite" id="PDA_v2.g25244.t1"/>
    </source>
</evidence>
<reference evidence="3" key="1">
    <citation type="submission" date="2022-11" db="UniProtKB">
        <authorList>
            <consortium name="WormBaseParasite"/>
        </authorList>
    </citation>
    <scope>IDENTIFICATION</scope>
</reference>
<sequence length="533" mass="59164">MHHSDTKTRFQAGDEKKRPFGTGIGRLLERFNQYSLASINIDPYSAVCNQRFPQLTPVQQYYRPFRTESRPYEIGGAIYENHDLTAGTYTVTDDLHIVPGAKLTVALGAKLEFMDGVGMLFEGTLKRNIVSTTPNPYSEITTIRQSNRNIKLGPRRDTDLSTSSCTTCSGIYSIQTCTCSNCPMDSITERESTITEESYQSSSSRSSQLSDTTITERPLLGRQVFSGIDRNQTKSSMTTLRASSRPDLTQRSYADYFRGSGRPAAPLTPSRSNPSIYHQPPSTPIIPIPVSFPRVPETPIVETYFVSRVSLITNIEGSYADYFRGSGRPAAPLTPSRSNPSIYHQPPSTPIIPIPVSFPRVPETPIVETYFVSRVSLITNIEGSYADYFRGSGRPAAPLTPSRSNPSIYHQPPSTPIIPIPVPFPRVPETPIVETYDREPGRPRKQSWHSTVDHLQPTPFQRGSIPVYNPNPDLKQAFSHSPTSSSRTHLSSSPSRPKIPPPKRPEPSRSLVDLYSKSDSRIYEAGSALETSM</sequence>
<dbReference type="AlphaFoldDB" id="A0A914Q390"/>
<dbReference type="Proteomes" id="UP000887578">
    <property type="component" value="Unplaced"/>
</dbReference>
<feature type="compositionally biased region" description="Pro residues" evidence="1">
    <location>
        <begin position="413"/>
        <end position="428"/>
    </location>
</feature>
<feature type="compositionally biased region" description="Low complexity" evidence="1">
    <location>
        <begin position="195"/>
        <end position="213"/>
    </location>
</feature>
<name>A0A914Q390_9BILA</name>
<feature type="region of interest" description="Disordered" evidence="1">
    <location>
        <begin position="397"/>
        <end position="515"/>
    </location>
</feature>
<feature type="region of interest" description="Disordered" evidence="1">
    <location>
        <begin position="191"/>
        <end position="216"/>
    </location>
</feature>
<evidence type="ECO:0000256" key="1">
    <source>
        <dbReference type="SAM" id="MobiDB-lite"/>
    </source>
</evidence>
<feature type="compositionally biased region" description="Low complexity" evidence="1">
    <location>
        <begin position="479"/>
        <end position="496"/>
    </location>
</feature>
<keyword evidence="2" id="KW-1185">Reference proteome</keyword>
<evidence type="ECO:0000313" key="2">
    <source>
        <dbReference type="Proteomes" id="UP000887578"/>
    </source>
</evidence>
<protein>
    <submittedName>
        <fullName evidence="3">Uncharacterized protein</fullName>
    </submittedName>
</protein>
<proteinExistence type="predicted"/>
<dbReference type="WBParaSite" id="PDA_v2.g25244.t1">
    <property type="protein sequence ID" value="PDA_v2.g25244.t1"/>
    <property type="gene ID" value="PDA_v2.g25244"/>
</dbReference>
<organism evidence="2 3">
    <name type="scientific">Panagrolaimus davidi</name>
    <dbReference type="NCBI Taxonomy" id="227884"/>
    <lineage>
        <taxon>Eukaryota</taxon>
        <taxon>Metazoa</taxon>
        <taxon>Ecdysozoa</taxon>
        <taxon>Nematoda</taxon>
        <taxon>Chromadorea</taxon>
        <taxon>Rhabditida</taxon>
        <taxon>Tylenchina</taxon>
        <taxon>Panagrolaimomorpha</taxon>
        <taxon>Panagrolaimoidea</taxon>
        <taxon>Panagrolaimidae</taxon>
        <taxon>Panagrolaimus</taxon>
    </lineage>
</organism>